<accession>A0A0C3QJ32</accession>
<keyword evidence="2" id="KW-1185">Reference proteome</keyword>
<proteinExistence type="predicted"/>
<gene>
    <name evidence="1" type="ORF">M407DRAFT_243481</name>
</gene>
<organism evidence="1 2">
    <name type="scientific">Tulasnella calospora MUT 4182</name>
    <dbReference type="NCBI Taxonomy" id="1051891"/>
    <lineage>
        <taxon>Eukaryota</taxon>
        <taxon>Fungi</taxon>
        <taxon>Dikarya</taxon>
        <taxon>Basidiomycota</taxon>
        <taxon>Agaricomycotina</taxon>
        <taxon>Agaricomycetes</taxon>
        <taxon>Cantharellales</taxon>
        <taxon>Tulasnellaceae</taxon>
        <taxon>Tulasnella</taxon>
    </lineage>
</organism>
<dbReference type="Proteomes" id="UP000054248">
    <property type="component" value="Unassembled WGS sequence"/>
</dbReference>
<dbReference type="EMBL" id="KN823015">
    <property type="protein sequence ID" value="KIO27006.1"/>
    <property type="molecule type" value="Genomic_DNA"/>
</dbReference>
<reference evidence="1 2" key="1">
    <citation type="submission" date="2014-04" db="EMBL/GenBank/DDBJ databases">
        <authorList>
            <consortium name="DOE Joint Genome Institute"/>
            <person name="Kuo A."/>
            <person name="Girlanda M."/>
            <person name="Perotto S."/>
            <person name="Kohler A."/>
            <person name="Nagy L.G."/>
            <person name="Floudas D."/>
            <person name="Copeland A."/>
            <person name="Barry K.W."/>
            <person name="Cichocki N."/>
            <person name="Veneault-Fourrey C."/>
            <person name="LaButti K."/>
            <person name="Lindquist E.A."/>
            <person name="Lipzen A."/>
            <person name="Lundell T."/>
            <person name="Morin E."/>
            <person name="Murat C."/>
            <person name="Sun H."/>
            <person name="Tunlid A."/>
            <person name="Henrissat B."/>
            <person name="Grigoriev I.V."/>
            <person name="Hibbett D.S."/>
            <person name="Martin F."/>
            <person name="Nordberg H.P."/>
            <person name="Cantor M.N."/>
            <person name="Hua S.X."/>
        </authorList>
    </citation>
    <scope>NUCLEOTIDE SEQUENCE [LARGE SCALE GENOMIC DNA]</scope>
    <source>
        <strain evidence="1 2">MUT 4182</strain>
    </source>
</reference>
<reference evidence="2" key="2">
    <citation type="submission" date="2015-01" db="EMBL/GenBank/DDBJ databases">
        <title>Evolutionary Origins and Diversification of the Mycorrhizal Mutualists.</title>
        <authorList>
            <consortium name="DOE Joint Genome Institute"/>
            <consortium name="Mycorrhizal Genomics Consortium"/>
            <person name="Kohler A."/>
            <person name="Kuo A."/>
            <person name="Nagy L.G."/>
            <person name="Floudas D."/>
            <person name="Copeland A."/>
            <person name="Barry K.W."/>
            <person name="Cichocki N."/>
            <person name="Veneault-Fourrey C."/>
            <person name="LaButti K."/>
            <person name="Lindquist E.A."/>
            <person name="Lipzen A."/>
            <person name="Lundell T."/>
            <person name="Morin E."/>
            <person name="Murat C."/>
            <person name="Riley R."/>
            <person name="Ohm R."/>
            <person name="Sun H."/>
            <person name="Tunlid A."/>
            <person name="Henrissat B."/>
            <person name="Grigoriev I.V."/>
            <person name="Hibbett D.S."/>
            <person name="Martin F."/>
        </authorList>
    </citation>
    <scope>NUCLEOTIDE SEQUENCE [LARGE SCALE GENOMIC DNA]</scope>
    <source>
        <strain evidence="2">MUT 4182</strain>
    </source>
</reference>
<evidence type="ECO:0000313" key="1">
    <source>
        <dbReference type="EMBL" id="KIO27006.1"/>
    </source>
</evidence>
<name>A0A0C3QJ32_9AGAM</name>
<dbReference type="AlphaFoldDB" id="A0A0C3QJ32"/>
<dbReference type="HOGENOM" id="CLU_1983215_0_0_1"/>
<protein>
    <submittedName>
        <fullName evidence="1">Uncharacterized protein</fullName>
    </submittedName>
</protein>
<sequence>MSSEKATRHPPESSVVQSALAMLLASIQEQNHHSAMLNDQRESDSFQSEIERLDRLAEDRRIATESVQLAAESVQLAASRAAAALLRLRKPGGPRKTRVFDFLLFCQQTAATTTRPITLLELLENM</sequence>
<evidence type="ECO:0000313" key="2">
    <source>
        <dbReference type="Proteomes" id="UP000054248"/>
    </source>
</evidence>